<feature type="region of interest" description="Disordered" evidence="2">
    <location>
        <begin position="1"/>
        <end position="34"/>
    </location>
</feature>
<evidence type="ECO:0000313" key="3">
    <source>
        <dbReference type="EMBL" id="WEW58885.1"/>
    </source>
</evidence>
<proteinExistence type="inferred from homology"/>
<evidence type="ECO:0000313" key="4">
    <source>
        <dbReference type="Proteomes" id="UP001219355"/>
    </source>
</evidence>
<dbReference type="Proteomes" id="UP001219355">
    <property type="component" value="Chromosome 2"/>
</dbReference>
<dbReference type="PANTHER" id="PTHR16967:SF1">
    <property type="entry name" value="LEYDIG CELL TUMOR 10 KDA PROTEIN HOMOLOG"/>
    <property type="match status" value="1"/>
</dbReference>
<accession>A0AAF0III9</accession>
<dbReference type="AlphaFoldDB" id="A0AAF0III9"/>
<comment type="similarity">
    <text evidence="1">Belongs to the UPF0390 family.</text>
</comment>
<dbReference type="EMBL" id="CP120628">
    <property type="protein sequence ID" value="WEW58885.1"/>
    <property type="molecule type" value="Genomic_DNA"/>
</dbReference>
<dbReference type="Pfam" id="PF09495">
    <property type="entry name" value="DUF2462"/>
    <property type="match status" value="1"/>
</dbReference>
<dbReference type="InterPro" id="IPR019034">
    <property type="entry name" value="UPF0390"/>
</dbReference>
<evidence type="ECO:0000256" key="2">
    <source>
        <dbReference type="SAM" id="MobiDB-lite"/>
    </source>
</evidence>
<sequence>MAQGTIKKSKAASSSTKRPSALGPRKGSRVIAPKKAALIKQKKLTKKLSAGLTAKTERNLAEKAGHLELLRGGKKDGKNEKRSEKGPSKRK</sequence>
<reference evidence="3" key="1">
    <citation type="submission" date="2023-03" db="EMBL/GenBank/DDBJ databases">
        <title>Emydomyces testavorans Genome Sequence.</title>
        <authorList>
            <person name="Hoyer L."/>
        </authorList>
    </citation>
    <scope>NUCLEOTIDE SEQUENCE</scope>
    <source>
        <strain evidence="3">16-2883</strain>
    </source>
</reference>
<gene>
    <name evidence="3" type="ORF">PRK78_004353</name>
</gene>
<organism evidence="3 4">
    <name type="scientific">Emydomyces testavorans</name>
    <dbReference type="NCBI Taxonomy" id="2070801"/>
    <lineage>
        <taxon>Eukaryota</taxon>
        <taxon>Fungi</taxon>
        <taxon>Dikarya</taxon>
        <taxon>Ascomycota</taxon>
        <taxon>Pezizomycotina</taxon>
        <taxon>Eurotiomycetes</taxon>
        <taxon>Eurotiomycetidae</taxon>
        <taxon>Onygenales</taxon>
        <taxon>Nannizziopsiaceae</taxon>
        <taxon>Emydomyces</taxon>
    </lineage>
</organism>
<evidence type="ECO:0000256" key="1">
    <source>
        <dbReference type="ARBA" id="ARBA00006802"/>
    </source>
</evidence>
<name>A0AAF0III9_9EURO</name>
<protein>
    <submittedName>
        <fullName evidence="3">Uncharacterized protein</fullName>
    </submittedName>
</protein>
<dbReference type="PANTHER" id="PTHR16967">
    <property type="entry name" value="LEYDIG CELL TUMOR 10 KDA PROTEIN HOMOLOG"/>
    <property type="match status" value="1"/>
</dbReference>
<feature type="region of interest" description="Disordered" evidence="2">
    <location>
        <begin position="61"/>
        <end position="91"/>
    </location>
</feature>
<keyword evidence="4" id="KW-1185">Reference proteome</keyword>